<dbReference type="RefSeq" id="WP_136945986.1">
    <property type="nucleotide sequence ID" value="NZ_SWFM01000001.1"/>
</dbReference>
<evidence type="ECO:0000256" key="1">
    <source>
        <dbReference type="SAM" id="Phobius"/>
    </source>
</evidence>
<name>A0A4U1MN41_9BACL</name>
<accession>A0A4U1MN41</accession>
<feature type="transmembrane region" description="Helical" evidence="1">
    <location>
        <begin position="20"/>
        <end position="40"/>
    </location>
</feature>
<evidence type="ECO:0000313" key="2">
    <source>
        <dbReference type="EMBL" id="TKD72136.1"/>
    </source>
</evidence>
<dbReference type="AlphaFoldDB" id="A0A4U1MN41"/>
<keyword evidence="1" id="KW-0812">Transmembrane</keyword>
<protein>
    <submittedName>
        <fullName evidence="2">Flp family type IVb pilin</fullName>
    </submittedName>
</protein>
<dbReference type="EMBL" id="SWFM01000001">
    <property type="protein sequence ID" value="TKD72136.1"/>
    <property type="molecule type" value="Genomic_DNA"/>
</dbReference>
<keyword evidence="1" id="KW-1133">Transmembrane helix</keyword>
<organism evidence="2 3">
    <name type="scientific">Guptibacillus hwajinpoensis</name>
    <dbReference type="NCBI Taxonomy" id="208199"/>
    <lineage>
        <taxon>Bacteria</taxon>
        <taxon>Bacillati</taxon>
        <taxon>Bacillota</taxon>
        <taxon>Bacilli</taxon>
        <taxon>Bacillales</taxon>
        <taxon>Guptibacillaceae</taxon>
        <taxon>Guptibacillus</taxon>
    </lineage>
</organism>
<keyword evidence="1" id="KW-0472">Membrane</keyword>
<reference evidence="2 3" key="1">
    <citation type="submission" date="2019-04" db="EMBL/GenBank/DDBJ databases">
        <title>Genome sequence of Bacillus hwajinpoensis strain Y2.</title>
        <authorList>
            <person name="Fair J.L."/>
            <person name="Maclea K.S."/>
        </authorList>
    </citation>
    <scope>NUCLEOTIDE SEQUENCE [LARGE SCALE GENOMIC DNA]</scope>
    <source>
        <strain evidence="2 3">Y2</strain>
    </source>
</reference>
<proteinExistence type="predicted"/>
<sequence length="53" mass="5537">MLEKMARLAREEEGQGMAEYGLILAGVAVVAAGIFVSLGGKIEGLIQSVMSKL</sequence>
<evidence type="ECO:0000313" key="3">
    <source>
        <dbReference type="Proteomes" id="UP000310541"/>
    </source>
</evidence>
<comment type="caution">
    <text evidence="2">The sequence shown here is derived from an EMBL/GenBank/DDBJ whole genome shotgun (WGS) entry which is preliminary data.</text>
</comment>
<gene>
    <name evidence="2" type="ORF">FBF83_04875</name>
</gene>
<dbReference type="Proteomes" id="UP000310541">
    <property type="component" value="Unassembled WGS sequence"/>
</dbReference>